<evidence type="ECO:0000313" key="1">
    <source>
        <dbReference type="EMBL" id="CDI03001.1"/>
    </source>
</evidence>
<evidence type="ECO:0000313" key="2">
    <source>
        <dbReference type="Proteomes" id="UP000035760"/>
    </source>
</evidence>
<keyword evidence="2" id="KW-1185">Reference proteome</keyword>
<dbReference type="SUPFAM" id="SSF89807">
    <property type="entry name" value="Dodecin-like"/>
    <property type="match status" value="1"/>
</dbReference>
<sequence>MSIAKVVEVIAVSNKSFDDAIKQGIERAAETLSGIEGAWIKDQSIELKDGKISQYKVIMRLTFLVEKPVADDKRK</sequence>
<dbReference type="PANTHER" id="PTHR39324:SF1">
    <property type="entry name" value="CALCIUM DODECIN"/>
    <property type="match status" value="1"/>
</dbReference>
<dbReference type="STRING" id="1400863.BN873_360095"/>
<comment type="caution">
    <text evidence="1">The sequence shown here is derived from an EMBL/GenBank/DDBJ whole genome shotgun (WGS) entry which is preliminary data.</text>
</comment>
<name>W6M551_9GAMM</name>
<dbReference type="Pfam" id="PF07311">
    <property type="entry name" value="Dodecin"/>
    <property type="match status" value="1"/>
</dbReference>
<dbReference type="Proteomes" id="UP000035760">
    <property type="component" value="Unassembled WGS sequence"/>
</dbReference>
<dbReference type="Gene3D" id="3.30.1660.10">
    <property type="entry name" value="Flavin-binding protein dodecin"/>
    <property type="match status" value="1"/>
</dbReference>
<gene>
    <name evidence="1" type="ORF">BN873_360095</name>
</gene>
<proteinExistence type="predicted"/>
<dbReference type="OrthoDB" id="9805449at2"/>
<dbReference type="InterPro" id="IPR036694">
    <property type="entry name" value="Dodecin-like_sf"/>
</dbReference>
<dbReference type="AlphaFoldDB" id="W6M551"/>
<dbReference type="InterPro" id="IPR025543">
    <property type="entry name" value="Dodecin-like"/>
</dbReference>
<dbReference type="InterPro" id="IPR009923">
    <property type="entry name" value="Dodecin"/>
</dbReference>
<accession>W6M551</accession>
<protein>
    <recommendedName>
        <fullName evidence="3">Dodecin</fullName>
    </recommendedName>
</protein>
<reference evidence="1" key="2">
    <citation type="submission" date="2014-03" db="EMBL/GenBank/DDBJ databases">
        <title>Candidatus Competibacter-lineage genomes retrieved from metagenomes reveal functional metabolic diversity.</title>
        <authorList>
            <person name="McIlroy S.J."/>
            <person name="Albertsen M."/>
            <person name="Andresen E.K."/>
            <person name="Saunders A.M."/>
            <person name="Kristiansen R."/>
            <person name="Stokholm-Bjerregaard M."/>
            <person name="Nielsen K.L."/>
            <person name="Nielsen P.H."/>
        </authorList>
    </citation>
    <scope>NUCLEOTIDE SEQUENCE</scope>
    <source>
        <strain evidence="1">Run_A_D11</strain>
    </source>
</reference>
<evidence type="ECO:0008006" key="3">
    <source>
        <dbReference type="Google" id="ProtNLM"/>
    </source>
</evidence>
<dbReference type="RefSeq" id="WP_048673537.1">
    <property type="nucleotide sequence ID" value="NZ_CBTJ020000043.1"/>
</dbReference>
<dbReference type="EMBL" id="CBTJ020000043">
    <property type="protein sequence ID" value="CDI03001.1"/>
    <property type="molecule type" value="Genomic_DNA"/>
</dbReference>
<dbReference type="PANTHER" id="PTHR39324">
    <property type="entry name" value="CALCIUM DODECIN"/>
    <property type="match status" value="1"/>
</dbReference>
<organism evidence="1 2">
    <name type="scientific">Candidatus Competibacter denitrificans Run_A_D11</name>
    <dbReference type="NCBI Taxonomy" id="1400863"/>
    <lineage>
        <taxon>Bacteria</taxon>
        <taxon>Pseudomonadati</taxon>
        <taxon>Pseudomonadota</taxon>
        <taxon>Gammaproteobacteria</taxon>
        <taxon>Candidatus Competibacteraceae</taxon>
        <taxon>Candidatus Competibacter</taxon>
    </lineage>
</organism>
<reference evidence="1" key="1">
    <citation type="submission" date="2013-07" db="EMBL/GenBank/DDBJ databases">
        <authorList>
            <person name="McIlroy S."/>
        </authorList>
    </citation>
    <scope>NUCLEOTIDE SEQUENCE [LARGE SCALE GENOMIC DNA]</scope>
    <source>
        <strain evidence="1">Run_A_D11</strain>
    </source>
</reference>